<evidence type="ECO:0000256" key="3">
    <source>
        <dbReference type="ARBA" id="ARBA00022475"/>
    </source>
</evidence>
<evidence type="ECO:0000256" key="2">
    <source>
        <dbReference type="ARBA" id="ARBA00022448"/>
    </source>
</evidence>
<keyword evidence="11" id="KW-1185">Reference proteome</keyword>
<reference evidence="10 11" key="1">
    <citation type="submission" date="2016-09" db="EMBL/GenBank/DDBJ databases">
        <title>Complete genome sequence of Actinomyces hongkongensis HKU8.</title>
        <authorList>
            <person name="Gao Y.-X."/>
            <person name="Zhou Y.-Y."/>
            <person name="Xie Y."/>
            <person name="Wang M."/>
            <person name="Wang S.-J."/>
            <person name="Shen S.-G."/>
        </authorList>
    </citation>
    <scope>NUCLEOTIDE SEQUENCE [LARGE SCALE GENOMIC DNA]</scope>
    <source>
        <strain evidence="10 11">HKU8</strain>
    </source>
</reference>
<feature type="transmembrane region" description="Helical" evidence="7">
    <location>
        <begin position="284"/>
        <end position="302"/>
    </location>
</feature>
<gene>
    <name evidence="10" type="ORF">BH719_06425</name>
</gene>
<dbReference type="PANTHER" id="PTHR30193:SF37">
    <property type="entry name" value="INNER MEMBRANE ABC TRANSPORTER PERMEASE PROTEIN YCJO"/>
    <property type="match status" value="1"/>
</dbReference>
<keyword evidence="5 7" id="KW-1133">Transmembrane helix</keyword>
<evidence type="ECO:0000256" key="4">
    <source>
        <dbReference type="ARBA" id="ARBA00022692"/>
    </source>
</evidence>
<feature type="region of interest" description="Disordered" evidence="8">
    <location>
        <begin position="1"/>
        <end position="30"/>
    </location>
</feature>
<evidence type="ECO:0000313" key="10">
    <source>
        <dbReference type="EMBL" id="AOS47525.1"/>
    </source>
</evidence>
<dbReference type="GO" id="GO:0005886">
    <property type="term" value="C:plasma membrane"/>
    <property type="evidence" value="ECO:0007669"/>
    <property type="project" value="UniProtKB-SubCell"/>
</dbReference>
<dbReference type="CDD" id="cd06261">
    <property type="entry name" value="TM_PBP2"/>
    <property type="match status" value="1"/>
</dbReference>
<organism evidence="10 11">
    <name type="scientific">Pauljensenia hongkongensis</name>
    <dbReference type="NCBI Taxonomy" id="178339"/>
    <lineage>
        <taxon>Bacteria</taxon>
        <taxon>Bacillati</taxon>
        <taxon>Actinomycetota</taxon>
        <taxon>Actinomycetes</taxon>
        <taxon>Actinomycetales</taxon>
        <taxon>Actinomycetaceae</taxon>
        <taxon>Pauljensenia</taxon>
    </lineage>
</organism>
<dbReference type="GO" id="GO:0055085">
    <property type="term" value="P:transmembrane transport"/>
    <property type="evidence" value="ECO:0007669"/>
    <property type="project" value="InterPro"/>
</dbReference>
<evidence type="ECO:0000256" key="7">
    <source>
        <dbReference type="RuleBase" id="RU363032"/>
    </source>
</evidence>
<dbReference type="AlphaFoldDB" id="A0A1D8B317"/>
<feature type="compositionally biased region" description="Low complexity" evidence="8">
    <location>
        <begin position="8"/>
        <end position="21"/>
    </location>
</feature>
<dbReference type="SUPFAM" id="SSF161098">
    <property type="entry name" value="MetI-like"/>
    <property type="match status" value="1"/>
</dbReference>
<proteinExistence type="inferred from homology"/>
<dbReference type="Pfam" id="PF00528">
    <property type="entry name" value="BPD_transp_1"/>
    <property type="match status" value="1"/>
</dbReference>
<dbReference type="KEGG" id="phon:BH719_06425"/>
<dbReference type="Gene3D" id="1.10.3720.10">
    <property type="entry name" value="MetI-like"/>
    <property type="match status" value="1"/>
</dbReference>
<dbReference type="OrthoDB" id="9804439at2"/>
<evidence type="ECO:0000256" key="6">
    <source>
        <dbReference type="ARBA" id="ARBA00023136"/>
    </source>
</evidence>
<dbReference type="InterPro" id="IPR035906">
    <property type="entry name" value="MetI-like_sf"/>
</dbReference>
<keyword evidence="4 7" id="KW-0812">Transmembrane</keyword>
<feature type="transmembrane region" description="Helical" evidence="7">
    <location>
        <begin position="129"/>
        <end position="150"/>
    </location>
</feature>
<dbReference type="RefSeq" id="WP_009744001.1">
    <property type="nucleotide sequence ID" value="NZ_CP017298.1"/>
</dbReference>
<dbReference type="InterPro" id="IPR000515">
    <property type="entry name" value="MetI-like"/>
</dbReference>
<evidence type="ECO:0000256" key="8">
    <source>
        <dbReference type="SAM" id="MobiDB-lite"/>
    </source>
</evidence>
<dbReference type="PROSITE" id="PS50928">
    <property type="entry name" value="ABC_TM1"/>
    <property type="match status" value="1"/>
</dbReference>
<dbReference type="STRING" id="178339.BH719_06425"/>
<name>A0A1D8B317_9ACTO</name>
<evidence type="ECO:0000313" key="11">
    <source>
        <dbReference type="Proteomes" id="UP000095214"/>
    </source>
</evidence>
<accession>A0A1D8B317</accession>
<comment type="subcellular location">
    <subcellularLocation>
        <location evidence="1 7">Cell membrane</location>
        <topology evidence="1 7">Multi-pass membrane protein</topology>
    </subcellularLocation>
</comment>
<dbReference type="PANTHER" id="PTHR30193">
    <property type="entry name" value="ABC TRANSPORTER PERMEASE PROTEIN"/>
    <property type="match status" value="1"/>
</dbReference>
<evidence type="ECO:0000256" key="5">
    <source>
        <dbReference type="ARBA" id="ARBA00022989"/>
    </source>
</evidence>
<dbReference type="Proteomes" id="UP000095214">
    <property type="component" value="Chromosome"/>
</dbReference>
<evidence type="ECO:0000259" key="9">
    <source>
        <dbReference type="PROSITE" id="PS50928"/>
    </source>
</evidence>
<evidence type="ECO:0000256" key="1">
    <source>
        <dbReference type="ARBA" id="ARBA00004651"/>
    </source>
</evidence>
<feature type="domain" description="ABC transmembrane type-1" evidence="9">
    <location>
        <begin position="92"/>
        <end position="302"/>
    </location>
</feature>
<comment type="similarity">
    <text evidence="7">Belongs to the binding-protein-dependent transport system permease family.</text>
</comment>
<dbReference type="EMBL" id="CP017298">
    <property type="protein sequence ID" value="AOS47525.1"/>
    <property type="molecule type" value="Genomic_DNA"/>
</dbReference>
<protein>
    <submittedName>
        <fullName evidence="10">ABC transporter</fullName>
    </submittedName>
</protein>
<feature type="transmembrane region" description="Helical" evidence="7">
    <location>
        <begin position="37"/>
        <end position="63"/>
    </location>
</feature>
<keyword evidence="6 7" id="KW-0472">Membrane</keyword>
<keyword evidence="3" id="KW-1003">Cell membrane</keyword>
<feature type="transmembrane region" description="Helical" evidence="7">
    <location>
        <begin position="91"/>
        <end position="117"/>
    </location>
</feature>
<dbReference type="InterPro" id="IPR051393">
    <property type="entry name" value="ABC_transporter_permease"/>
</dbReference>
<sequence>MSSRDRGAPAPAAAPALPAPRGGRGNQGSRGSGPSGLYALPALAFFALFAIIPLIGVLVLSFMNWDGLGAPAWAGFDNWSQTLADPLTRHAMVLTLIVMVVSWLVQTPLSILLGVFMGSRQRYREFLSVLYFLPLLFSAAALGIAFKALLDPNFGFSQALGIPFLKQDWLGSQALALPVLIAIISWAFIPFHSLIYQGGVRQISKSLYEAAELDGASTWRKFWSITIPQLKYTIITDTTLQLVGALTYFDLIYVMTGGGPGNATRILPLHMYIAGFKSFDMGQAAVLGTVLLVVGLALSLGLNRLSGASRMESQASGQ</sequence>
<feature type="transmembrane region" description="Helical" evidence="7">
    <location>
        <begin position="170"/>
        <end position="196"/>
    </location>
</feature>
<keyword evidence="2 7" id="KW-0813">Transport</keyword>